<keyword evidence="5 8" id="KW-0812">Transmembrane</keyword>
<evidence type="ECO:0000313" key="11">
    <source>
        <dbReference type="Proteomes" id="UP001632038"/>
    </source>
</evidence>
<feature type="transmembrane region" description="Helical" evidence="8">
    <location>
        <begin position="45"/>
        <end position="68"/>
    </location>
</feature>
<dbReference type="GO" id="GO:0005886">
    <property type="term" value="C:plasma membrane"/>
    <property type="evidence" value="ECO:0007669"/>
    <property type="project" value="UniProtKB-SubCell"/>
</dbReference>
<dbReference type="PANTHER" id="PTHR36488">
    <property type="entry name" value="CASP-LIKE PROTEIN 1U1"/>
    <property type="match status" value="1"/>
</dbReference>
<dbReference type="EMBL" id="JAVIJP010000028">
    <property type="protein sequence ID" value="KAL3634574.1"/>
    <property type="molecule type" value="Genomic_DNA"/>
</dbReference>
<comment type="subcellular location">
    <subcellularLocation>
        <location evidence="1 8">Cell membrane</location>
        <topology evidence="1 8">Multi-pass membrane protein</topology>
    </subcellularLocation>
</comment>
<evidence type="ECO:0000256" key="8">
    <source>
        <dbReference type="RuleBase" id="RU361233"/>
    </source>
</evidence>
<evidence type="ECO:0000256" key="2">
    <source>
        <dbReference type="ARBA" id="ARBA00007651"/>
    </source>
</evidence>
<keyword evidence="11" id="KW-1185">Reference proteome</keyword>
<comment type="similarity">
    <text evidence="2 8">Belongs to the Casparian strip membrane proteins (CASP) family.</text>
</comment>
<evidence type="ECO:0000256" key="7">
    <source>
        <dbReference type="ARBA" id="ARBA00023136"/>
    </source>
</evidence>
<comment type="subunit">
    <text evidence="3 8">Homodimer and heterodimers.</text>
</comment>
<dbReference type="NCBIfam" id="TIGR01569">
    <property type="entry name" value="A_tha_TIGR01569"/>
    <property type="match status" value="1"/>
</dbReference>
<feature type="transmembrane region" description="Helical" evidence="8">
    <location>
        <begin position="176"/>
        <end position="196"/>
    </location>
</feature>
<gene>
    <name evidence="10" type="ORF">CASFOL_021628</name>
</gene>
<feature type="domain" description="Casparian strip membrane protein" evidence="9">
    <location>
        <begin position="46"/>
        <end position="187"/>
    </location>
</feature>
<keyword evidence="7 8" id="KW-0472">Membrane</keyword>
<dbReference type="AlphaFoldDB" id="A0ABD3CYC9"/>
<evidence type="ECO:0000313" key="10">
    <source>
        <dbReference type="EMBL" id="KAL3634574.1"/>
    </source>
</evidence>
<accession>A0ABD3CYC9</accession>
<keyword evidence="4 8" id="KW-1003">Cell membrane</keyword>
<keyword evidence="6 8" id="KW-1133">Transmembrane helix</keyword>
<dbReference type="Pfam" id="PF04535">
    <property type="entry name" value="CASP_dom"/>
    <property type="match status" value="1"/>
</dbReference>
<dbReference type="Proteomes" id="UP001632038">
    <property type="component" value="Unassembled WGS sequence"/>
</dbReference>
<evidence type="ECO:0000256" key="6">
    <source>
        <dbReference type="ARBA" id="ARBA00022989"/>
    </source>
</evidence>
<feature type="transmembrane region" description="Helical" evidence="8">
    <location>
        <begin position="126"/>
        <end position="152"/>
    </location>
</feature>
<evidence type="ECO:0000256" key="4">
    <source>
        <dbReference type="ARBA" id="ARBA00022475"/>
    </source>
</evidence>
<proteinExistence type="inferred from homology"/>
<comment type="caution">
    <text evidence="10">The sequence shown here is derived from an EMBL/GenBank/DDBJ whole genome shotgun (WGS) entry which is preliminary data.</text>
</comment>
<evidence type="ECO:0000256" key="3">
    <source>
        <dbReference type="ARBA" id="ARBA00011489"/>
    </source>
</evidence>
<organism evidence="10 11">
    <name type="scientific">Castilleja foliolosa</name>
    <dbReference type="NCBI Taxonomy" id="1961234"/>
    <lineage>
        <taxon>Eukaryota</taxon>
        <taxon>Viridiplantae</taxon>
        <taxon>Streptophyta</taxon>
        <taxon>Embryophyta</taxon>
        <taxon>Tracheophyta</taxon>
        <taxon>Spermatophyta</taxon>
        <taxon>Magnoliopsida</taxon>
        <taxon>eudicotyledons</taxon>
        <taxon>Gunneridae</taxon>
        <taxon>Pentapetalae</taxon>
        <taxon>asterids</taxon>
        <taxon>lamiids</taxon>
        <taxon>Lamiales</taxon>
        <taxon>Orobanchaceae</taxon>
        <taxon>Pedicularideae</taxon>
        <taxon>Castillejinae</taxon>
        <taxon>Castilleja</taxon>
    </lineage>
</organism>
<protein>
    <recommendedName>
        <fullName evidence="8">CASP-like protein</fullName>
    </recommendedName>
</protein>
<sequence length="205" mass="21964">MASSETYSAPEHAKVEEIPAAEHEKAVAAPPPEVKAPADRPPIGYCALAEVVLRFLLFASALVAVVVIVTSKQTIHHVPAKFNHSPAFIYFVAALSVAGLYSIITTLFSFYALLKPGCYPKVLSHFVIFDVVLLGIVSAATGTAGAVGYIGLKGNKHVGWKKICHVYDDFCRHVGASVFVSLFASIVLLFLVLLSVHSLSKKTTK</sequence>
<evidence type="ECO:0000259" key="9">
    <source>
        <dbReference type="Pfam" id="PF04535"/>
    </source>
</evidence>
<reference evidence="11" key="1">
    <citation type="journal article" date="2024" name="IScience">
        <title>Strigolactones Initiate the Formation of Haustorium-like Structures in Castilleja.</title>
        <authorList>
            <person name="Buerger M."/>
            <person name="Peterson D."/>
            <person name="Chory J."/>
        </authorList>
    </citation>
    <scope>NUCLEOTIDE SEQUENCE [LARGE SCALE GENOMIC DNA]</scope>
</reference>
<dbReference type="InterPro" id="IPR006459">
    <property type="entry name" value="CASP/CASPL"/>
</dbReference>
<feature type="transmembrane region" description="Helical" evidence="8">
    <location>
        <begin position="88"/>
        <end position="114"/>
    </location>
</feature>
<evidence type="ECO:0000256" key="1">
    <source>
        <dbReference type="ARBA" id="ARBA00004651"/>
    </source>
</evidence>
<evidence type="ECO:0000256" key="5">
    <source>
        <dbReference type="ARBA" id="ARBA00022692"/>
    </source>
</evidence>
<dbReference type="InterPro" id="IPR006702">
    <property type="entry name" value="CASP_dom"/>
</dbReference>
<dbReference type="PANTHER" id="PTHR36488:SF8">
    <property type="entry name" value="CASP-LIKE PROTEIN 1U1"/>
    <property type="match status" value="1"/>
</dbReference>
<dbReference type="InterPro" id="IPR044173">
    <property type="entry name" value="CASPL"/>
</dbReference>
<name>A0ABD3CYC9_9LAMI</name>